<evidence type="ECO:0000256" key="6">
    <source>
        <dbReference type="ARBA" id="ARBA00023136"/>
    </source>
</evidence>
<dbReference type="OrthoDB" id="9788907at2"/>
<name>I7J516_9CLOT</name>
<keyword evidence="6 7" id="KW-0472">Membrane</keyword>
<protein>
    <submittedName>
        <fullName evidence="8">Chromate transport protein</fullName>
    </submittedName>
</protein>
<accession>I7J516</accession>
<feature type="transmembrane region" description="Helical" evidence="7">
    <location>
        <begin position="119"/>
        <end position="148"/>
    </location>
</feature>
<gene>
    <name evidence="8" type="ORF">CAAU_1297</name>
</gene>
<keyword evidence="3" id="KW-1003">Cell membrane</keyword>
<feature type="transmembrane region" description="Helical" evidence="7">
    <location>
        <begin position="72"/>
        <end position="98"/>
    </location>
</feature>
<dbReference type="PANTHER" id="PTHR43663:SF1">
    <property type="entry name" value="CHROMATE TRANSPORTER"/>
    <property type="match status" value="1"/>
</dbReference>
<keyword evidence="5 7" id="KW-1133">Transmembrane helix</keyword>
<evidence type="ECO:0000256" key="4">
    <source>
        <dbReference type="ARBA" id="ARBA00022692"/>
    </source>
</evidence>
<comment type="similarity">
    <text evidence="2">Belongs to the chromate ion transporter (CHR) (TC 2.A.51) family.</text>
</comment>
<evidence type="ECO:0000256" key="2">
    <source>
        <dbReference type="ARBA" id="ARBA00005262"/>
    </source>
</evidence>
<evidence type="ECO:0000256" key="1">
    <source>
        <dbReference type="ARBA" id="ARBA00004651"/>
    </source>
</evidence>
<dbReference type="RefSeq" id="WP_008908651.1">
    <property type="nucleotide sequence ID" value="NZ_CAKP01000067.1"/>
</dbReference>
<comment type="subcellular location">
    <subcellularLocation>
        <location evidence="1">Cell membrane</location>
        <topology evidence="1">Multi-pass membrane protein</topology>
    </subcellularLocation>
</comment>
<dbReference type="Pfam" id="PF02417">
    <property type="entry name" value="Chromate_transp"/>
    <property type="match status" value="1"/>
</dbReference>
<dbReference type="InterPro" id="IPR052518">
    <property type="entry name" value="CHR_Transporter"/>
</dbReference>
<dbReference type="eggNOG" id="COG2059">
    <property type="taxonomic scope" value="Bacteria"/>
</dbReference>
<organism evidence="8 9">
    <name type="scientific">Caloramator australicus RC3</name>
    <dbReference type="NCBI Taxonomy" id="857293"/>
    <lineage>
        <taxon>Bacteria</taxon>
        <taxon>Bacillati</taxon>
        <taxon>Bacillota</taxon>
        <taxon>Clostridia</taxon>
        <taxon>Eubacteriales</taxon>
        <taxon>Clostridiaceae</taxon>
        <taxon>Caloramator</taxon>
    </lineage>
</organism>
<keyword evidence="9" id="KW-1185">Reference proteome</keyword>
<dbReference type="PANTHER" id="PTHR43663">
    <property type="entry name" value="CHROMATE TRANSPORT PROTEIN-RELATED"/>
    <property type="match status" value="1"/>
</dbReference>
<comment type="caution">
    <text evidence="8">The sequence shown here is derived from an EMBL/GenBank/DDBJ whole genome shotgun (WGS) entry which is preliminary data.</text>
</comment>
<evidence type="ECO:0000313" key="8">
    <source>
        <dbReference type="EMBL" id="CCJ33381.1"/>
    </source>
</evidence>
<evidence type="ECO:0000313" key="9">
    <source>
        <dbReference type="Proteomes" id="UP000007652"/>
    </source>
</evidence>
<dbReference type="STRING" id="857293.CAAU_1297"/>
<keyword evidence="4 7" id="KW-0812">Transmembrane</keyword>
<dbReference type="EMBL" id="CAKP01000067">
    <property type="protein sequence ID" value="CCJ33381.1"/>
    <property type="molecule type" value="Genomic_DNA"/>
</dbReference>
<dbReference type="AlphaFoldDB" id="I7J516"/>
<feature type="transmembrane region" description="Helical" evidence="7">
    <location>
        <begin position="12"/>
        <end position="31"/>
    </location>
</feature>
<evidence type="ECO:0000256" key="3">
    <source>
        <dbReference type="ARBA" id="ARBA00022475"/>
    </source>
</evidence>
<evidence type="ECO:0000256" key="5">
    <source>
        <dbReference type="ARBA" id="ARBA00022989"/>
    </source>
</evidence>
<evidence type="ECO:0000256" key="7">
    <source>
        <dbReference type="SAM" id="Phobius"/>
    </source>
</evidence>
<dbReference type="InterPro" id="IPR003370">
    <property type="entry name" value="Chromate_transpt"/>
</dbReference>
<dbReference type="GO" id="GO:0005886">
    <property type="term" value="C:plasma membrane"/>
    <property type="evidence" value="ECO:0007669"/>
    <property type="project" value="UniProtKB-SubCell"/>
</dbReference>
<reference evidence="8 9" key="1">
    <citation type="journal article" date="2011" name="J. Bacteriol.">
        <title>Draft genome sequence of Caloramator australicus strain RC3T, a thermoanaerobe from the Great Artesian Basin of Australia.</title>
        <authorList>
            <person name="Ogg C.D."/>
            <person name="Patel B.K.C."/>
        </authorList>
    </citation>
    <scope>NUCLEOTIDE SEQUENCE [LARGE SCALE GENOMIC DNA]</scope>
    <source>
        <strain evidence="8 9">RC3</strain>
    </source>
</reference>
<dbReference type="GO" id="GO:0015109">
    <property type="term" value="F:chromate transmembrane transporter activity"/>
    <property type="evidence" value="ECO:0007669"/>
    <property type="project" value="InterPro"/>
</dbReference>
<sequence length="172" mass="18859">MILKLFLTFFKIGMFSFGGGYAMLPLIQLNVVNQNNWLSHKEFIDIVAISQVTPGPIAINCATYVGYKLAGIFGAISSTLGVSMPSVIIMVILTKLVLKLNNAKFFEAIFSNLRPTVIGLILAAAILVFSESVFDIKTFIVFLLSFVISIKYKVDPIILTILGGILGYIIFK</sequence>
<feature type="transmembrane region" description="Helical" evidence="7">
    <location>
        <begin position="154"/>
        <end position="171"/>
    </location>
</feature>
<proteinExistence type="inferred from homology"/>
<dbReference type="Proteomes" id="UP000007652">
    <property type="component" value="Unassembled WGS sequence"/>
</dbReference>